<protein>
    <recommendedName>
        <fullName evidence="2">BTB domain-containing protein</fullName>
    </recommendedName>
</protein>
<gene>
    <name evidence="3" type="ORF">K444DRAFT_626584</name>
</gene>
<dbReference type="Gene3D" id="3.30.710.10">
    <property type="entry name" value="Potassium Channel Kv1.1, Chain A"/>
    <property type="match status" value="1"/>
</dbReference>
<dbReference type="SUPFAM" id="SSF54695">
    <property type="entry name" value="POZ domain"/>
    <property type="match status" value="1"/>
</dbReference>
<evidence type="ECO:0000259" key="2">
    <source>
        <dbReference type="PROSITE" id="PS50097"/>
    </source>
</evidence>
<reference evidence="3 4" key="1">
    <citation type="submission" date="2016-04" db="EMBL/GenBank/DDBJ databases">
        <title>A degradative enzymes factory behind the ericoid mycorrhizal symbiosis.</title>
        <authorList>
            <consortium name="DOE Joint Genome Institute"/>
            <person name="Martino E."/>
            <person name="Morin E."/>
            <person name="Grelet G."/>
            <person name="Kuo A."/>
            <person name="Kohler A."/>
            <person name="Daghino S."/>
            <person name="Barry K."/>
            <person name="Choi C."/>
            <person name="Cichocki N."/>
            <person name="Clum A."/>
            <person name="Copeland A."/>
            <person name="Hainaut M."/>
            <person name="Haridas S."/>
            <person name="Labutti K."/>
            <person name="Lindquist E."/>
            <person name="Lipzen A."/>
            <person name="Khouja H.-R."/>
            <person name="Murat C."/>
            <person name="Ohm R."/>
            <person name="Olson A."/>
            <person name="Spatafora J."/>
            <person name="Veneault-Fourrey C."/>
            <person name="Henrissat B."/>
            <person name="Grigoriev I."/>
            <person name="Martin F."/>
            <person name="Perotto S."/>
        </authorList>
    </citation>
    <scope>NUCLEOTIDE SEQUENCE [LARGE SCALE GENOMIC DNA]</scope>
    <source>
        <strain evidence="3 4">E</strain>
    </source>
</reference>
<dbReference type="OrthoDB" id="194443at2759"/>
<sequence>MSSTKAARHQDQRGQTAAKCPQNANGRNSHPQGTAPAARQLPGESDVNTLFVPIPKRKKKKNPLDFSKPNPEFVNIFIGSFNSQPFKIHLDVIIAYSPYFKTAFTNNEFEEGRTKSMRLKDVDEKVFGIFNNWLYKPDCLRAEDATELGLLKVAELWTAAGKWRIPCLQNQCMSLLVRVIIKDPKPPTQTSDNVLHQFLVHAYSAKEETQLKKLAVQKMIRVLPSVISLKDWAAEFPNGLMVDISEALMKHHRSLPGGLRNPPFVVKDYMLPEEE</sequence>
<evidence type="ECO:0000313" key="3">
    <source>
        <dbReference type="EMBL" id="PMD63503.1"/>
    </source>
</evidence>
<dbReference type="EMBL" id="KZ613780">
    <property type="protein sequence ID" value="PMD63503.1"/>
    <property type="molecule type" value="Genomic_DNA"/>
</dbReference>
<dbReference type="AlphaFoldDB" id="A0A2J6TKF6"/>
<dbReference type="PROSITE" id="PS50097">
    <property type="entry name" value="BTB"/>
    <property type="match status" value="1"/>
</dbReference>
<feature type="region of interest" description="Disordered" evidence="1">
    <location>
        <begin position="1"/>
        <end position="42"/>
    </location>
</feature>
<dbReference type="RefSeq" id="XP_024740407.1">
    <property type="nucleotide sequence ID" value="XM_024882673.1"/>
</dbReference>
<proteinExistence type="predicted"/>
<dbReference type="PANTHER" id="PTHR47843:SF2">
    <property type="entry name" value="BTB DOMAIN-CONTAINING PROTEIN"/>
    <property type="match status" value="1"/>
</dbReference>
<feature type="compositionally biased region" description="Polar residues" evidence="1">
    <location>
        <begin position="22"/>
        <end position="32"/>
    </location>
</feature>
<feature type="domain" description="BTB" evidence="2">
    <location>
        <begin position="72"/>
        <end position="135"/>
    </location>
</feature>
<evidence type="ECO:0000256" key="1">
    <source>
        <dbReference type="SAM" id="MobiDB-lite"/>
    </source>
</evidence>
<evidence type="ECO:0000313" key="4">
    <source>
        <dbReference type="Proteomes" id="UP000235371"/>
    </source>
</evidence>
<dbReference type="InterPro" id="IPR011333">
    <property type="entry name" value="SKP1/BTB/POZ_sf"/>
</dbReference>
<dbReference type="SMART" id="SM00225">
    <property type="entry name" value="BTB"/>
    <property type="match status" value="1"/>
</dbReference>
<accession>A0A2J6TKF6</accession>
<keyword evidence="4" id="KW-1185">Reference proteome</keyword>
<dbReference type="GeneID" id="36590750"/>
<name>A0A2J6TKF6_9HELO</name>
<dbReference type="InterPro" id="IPR000210">
    <property type="entry name" value="BTB/POZ_dom"/>
</dbReference>
<dbReference type="Proteomes" id="UP000235371">
    <property type="component" value="Unassembled WGS sequence"/>
</dbReference>
<dbReference type="Pfam" id="PF00651">
    <property type="entry name" value="BTB"/>
    <property type="match status" value="1"/>
</dbReference>
<dbReference type="PANTHER" id="PTHR47843">
    <property type="entry name" value="BTB DOMAIN-CONTAINING PROTEIN-RELATED"/>
    <property type="match status" value="1"/>
</dbReference>
<dbReference type="InParanoid" id="A0A2J6TKF6"/>
<organism evidence="3 4">
    <name type="scientific">Hyaloscypha bicolor E</name>
    <dbReference type="NCBI Taxonomy" id="1095630"/>
    <lineage>
        <taxon>Eukaryota</taxon>
        <taxon>Fungi</taxon>
        <taxon>Dikarya</taxon>
        <taxon>Ascomycota</taxon>
        <taxon>Pezizomycotina</taxon>
        <taxon>Leotiomycetes</taxon>
        <taxon>Helotiales</taxon>
        <taxon>Hyaloscyphaceae</taxon>
        <taxon>Hyaloscypha</taxon>
        <taxon>Hyaloscypha bicolor</taxon>
    </lineage>
</organism>